<organism evidence="2 3">
    <name type="scientific">Planococcus faecalis</name>
    <dbReference type="NCBI Taxonomy" id="1598147"/>
    <lineage>
        <taxon>Bacteria</taxon>
        <taxon>Bacillati</taxon>
        <taxon>Bacillota</taxon>
        <taxon>Bacilli</taxon>
        <taxon>Bacillales</taxon>
        <taxon>Caryophanaceae</taxon>
        <taxon>Planococcus</taxon>
    </lineage>
</organism>
<dbReference type="Proteomes" id="UP000189661">
    <property type="component" value="Chromosome"/>
</dbReference>
<gene>
    <name evidence="2" type="ORF">AJGP001_13300</name>
</gene>
<evidence type="ECO:0000256" key="1">
    <source>
        <dbReference type="SAM" id="MobiDB-lite"/>
    </source>
</evidence>
<sequence>MKLILKTIAVSVAVLALVAAGGYYFITQQSSGGKEIQQVAEKIEKRQSQSTEKAGSKDSQADMEEREVQIHLHQMTHQKVVDKEKNGAVEMTPENIEGLLTIINANKHYYENGDYYEQTLISWQQDDFSTIVSAHNTVWSWYSGTAGRATGRLSAEEEQQFIEKNFR</sequence>
<reference evidence="2 3" key="1">
    <citation type="submission" date="2017-01" db="EMBL/GenBank/DDBJ databases">
        <title>Planococcus faecalis genome complete sequence.</title>
        <authorList>
            <person name="Lee P.C."/>
        </authorList>
    </citation>
    <scope>NUCLEOTIDE SEQUENCE [LARGE SCALE GENOMIC DNA]</scope>
    <source>
        <strain evidence="2 3">AJ003</strain>
    </source>
</reference>
<name>A0ABM6IUC9_9BACL</name>
<dbReference type="InterPro" id="IPR046208">
    <property type="entry name" value="DUF6241"/>
</dbReference>
<evidence type="ECO:0000313" key="3">
    <source>
        <dbReference type="Proteomes" id="UP000189661"/>
    </source>
</evidence>
<evidence type="ECO:0000313" key="2">
    <source>
        <dbReference type="EMBL" id="AQU80192.1"/>
    </source>
</evidence>
<proteinExistence type="predicted"/>
<dbReference type="RefSeq" id="WP_071154260.1">
    <property type="nucleotide sequence ID" value="NZ_CP019401.1"/>
</dbReference>
<feature type="region of interest" description="Disordered" evidence="1">
    <location>
        <begin position="39"/>
        <end position="63"/>
    </location>
</feature>
<dbReference type="EMBL" id="CP019401">
    <property type="protein sequence ID" value="AQU80192.1"/>
    <property type="molecule type" value="Genomic_DNA"/>
</dbReference>
<keyword evidence="3" id="KW-1185">Reference proteome</keyword>
<accession>A0ABM6IUC9</accession>
<dbReference type="Pfam" id="PF19754">
    <property type="entry name" value="DUF6241"/>
    <property type="match status" value="1"/>
</dbReference>
<protein>
    <submittedName>
        <fullName evidence="2">Uncharacterized protein</fullName>
    </submittedName>
</protein>